<dbReference type="Gene3D" id="1.20.120.350">
    <property type="entry name" value="Voltage-gated potassium channels. Chain C"/>
    <property type="match status" value="1"/>
</dbReference>
<proteinExistence type="predicted"/>
<dbReference type="EMBL" id="WSZM01000041">
    <property type="protein sequence ID" value="KAF4045706.1"/>
    <property type="molecule type" value="Genomic_DNA"/>
</dbReference>
<dbReference type="AlphaFoldDB" id="A0A833STL1"/>
<evidence type="ECO:0000313" key="8">
    <source>
        <dbReference type="Proteomes" id="UP000602510"/>
    </source>
</evidence>
<name>A0A833STL1_PHYIN</name>
<evidence type="ECO:0000313" key="6">
    <source>
        <dbReference type="EMBL" id="KAF4045706.1"/>
    </source>
</evidence>
<gene>
    <name evidence="6" type="ORF">GN244_ATG01877</name>
    <name evidence="7" type="ORF">GN958_ATG13796</name>
</gene>
<protein>
    <recommendedName>
        <fullName evidence="9">Voltage-gated Ion Channel (VIC) Superfamily</fullName>
    </recommendedName>
</protein>
<sequence>MPSPSEIVPMEMTTGLPVAKQHSKAQLNTKNDLNTKDQIAESKAPVRNRRRRNAVFEKRRLGADFAFFNLFSRDHWLRRRVILLVSHRFFDRFIVLAIVLNSIILALSDFSVVDKNLNPASPGFTYRDGSVVPATSFLNEIVNLSEIPFTSIFIAECLLSRHGLR</sequence>
<feature type="region of interest" description="Disordered" evidence="5">
    <location>
        <begin position="24"/>
        <end position="46"/>
    </location>
</feature>
<dbReference type="InterPro" id="IPR027359">
    <property type="entry name" value="Volt_channel_dom_sf"/>
</dbReference>
<comment type="subcellular location">
    <subcellularLocation>
        <location evidence="1">Membrane</location>
        <topology evidence="1">Multi-pass membrane protein</topology>
    </subcellularLocation>
</comment>
<comment type="caution">
    <text evidence="6">The sequence shown here is derived from an EMBL/GenBank/DDBJ whole genome shotgun (WGS) entry which is preliminary data.</text>
</comment>
<dbReference type="EMBL" id="JAACNO010001880">
    <property type="protein sequence ID" value="KAF4136990.1"/>
    <property type="molecule type" value="Genomic_DNA"/>
</dbReference>
<evidence type="ECO:0000313" key="7">
    <source>
        <dbReference type="EMBL" id="KAF4136990.1"/>
    </source>
</evidence>
<evidence type="ECO:0000256" key="2">
    <source>
        <dbReference type="ARBA" id="ARBA00022692"/>
    </source>
</evidence>
<organism evidence="6 8">
    <name type="scientific">Phytophthora infestans</name>
    <name type="common">Potato late blight agent</name>
    <name type="synonym">Botrytis infestans</name>
    <dbReference type="NCBI Taxonomy" id="4787"/>
    <lineage>
        <taxon>Eukaryota</taxon>
        <taxon>Sar</taxon>
        <taxon>Stramenopiles</taxon>
        <taxon>Oomycota</taxon>
        <taxon>Peronosporomycetes</taxon>
        <taxon>Peronosporales</taxon>
        <taxon>Peronosporaceae</taxon>
        <taxon>Phytophthora</taxon>
    </lineage>
</organism>
<evidence type="ECO:0000256" key="5">
    <source>
        <dbReference type="SAM" id="MobiDB-lite"/>
    </source>
</evidence>
<evidence type="ECO:0000256" key="4">
    <source>
        <dbReference type="ARBA" id="ARBA00023136"/>
    </source>
</evidence>
<keyword evidence="8" id="KW-1185">Reference proteome</keyword>
<keyword evidence="3" id="KW-1133">Transmembrane helix</keyword>
<accession>A0A833STL1</accession>
<reference evidence="6" key="1">
    <citation type="submission" date="2020-04" db="EMBL/GenBank/DDBJ databases">
        <title>Hybrid Assembly of Korean Phytophthora infestans isolates.</title>
        <authorList>
            <person name="Prokchorchik M."/>
            <person name="Lee Y."/>
            <person name="Seo J."/>
            <person name="Cho J.-H."/>
            <person name="Park Y.-E."/>
            <person name="Jang D.-C."/>
            <person name="Im J.-S."/>
            <person name="Choi J.-G."/>
            <person name="Park H.-J."/>
            <person name="Lee G.-B."/>
            <person name="Lee Y.-G."/>
            <person name="Hong S.-Y."/>
            <person name="Cho K."/>
            <person name="Sohn K.H."/>
        </authorList>
    </citation>
    <scope>NUCLEOTIDE SEQUENCE</scope>
    <source>
        <strain evidence="6">KR_1_A1</strain>
        <strain evidence="7">KR_2_A2</strain>
    </source>
</reference>
<keyword evidence="4" id="KW-0472">Membrane</keyword>
<keyword evidence="2" id="KW-0812">Transmembrane</keyword>
<evidence type="ECO:0000256" key="3">
    <source>
        <dbReference type="ARBA" id="ARBA00022989"/>
    </source>
</evidence>
<evidence type="ECO:0000256" key="1">
    <source>
        <dbReference type="ARBA" id="ARBA00004141"/>
    </source>
</evidence>
<evidence type="ECO:0008006" key="9">
    <source>
        <dbReference type="Google" id="ProtNLM"/>
    </source>
</evidence>
<dbReference type="GO" id="GO:0016020">
    <property type="term" value="C:membrane"/>
    <property type="evidence" value="ECO:0007669"/>
    <property type="project" value="UniProtKB-SubCell"/>
</dbReference>
<dbReference type="Proteomes" id="UP000704712">
    <property type="component" value="Unassembled WGS sequence"/>
</dbReference>
<dbReference type="Proteomes" id="UP000602510">
    <property type="component" value="Unassembled WGS sequence"/>
</dbReference>